<feature type="signal peptide" evidence="1">
    <location>
        <begin position="1"/>
        <end position="24"/>
    </location>
</feature>
<keyword evidence="5" id="KW-1185">Reference proteome</keyword>
<evidence type="ECO:0000259" key="2">
    <source>
        <dbReference type="Pfam" id="PF04862"/>
    </source>
</evidence>
<feature type="chain" id="PRO_5013666244" evidence="1">
    <location>
        <begin position="25"/>
        <end position="207"/>
    </location>
</feature>
<dbReference type="AlphaFoldDB" id="A0A2G1VHT3"/>
<comment type="caution">
    <text evidence="4">The sequence shown here is derived from an EMBL/GenBank/DDBJ whole genome shotgun (WGS) entry which is preliminary data.</text>
</comment>
<feature type="domain" description="Ice-binding protein C-terminal" evidence="3">
    <location>
        <begin position="183"/>
        <end position="204"/>
    </location>
</feature>
<dbReference type="OrthoDB" id="5761316at2"/>
<proteinExistence type="predicted"/>
<dbReference type="InterPro" id="IPR006946">
    <property type="entry name" value="DGR2-like_dom"/>
</dbReference>
<protein>
    <submittedName>
        <fullName evidence="4">PEP-CTERM sorting domain-containing protein</fullName>
    </submittedName>
</protein>
<dbReference type="NCBIfam" id="TIGR02595">
    <property type="entry name" value="PEP_CTERM"/>
    <property type="match status" value="1"/>
</dbReference>
<accession>A0A2G1VHT3</accession>
<evidence type="ECO:0000313" key="5">
    <source>
        <dbReference type="Proteomes" id="UP000229044"/>
    </source>
</evidence>
<dbReference type="RefSeq" id="WP_099616418.1">
    <property type="nucleotide sequence ID" value="NZ_KZ319339.1"/>
</dbReference>
<evidence type="ECO:0000256" key="1">
    <source>
        <dbReference type="SAM" id="SignalP"/>
    </source>
</evidence>
<sequence>MSKLRSIGTVVGLAALLASPVASANLLINGGFEQSPELTQAGGGWGFFDPSQVNGWDSEDNNIEIWNTGFNGVTAFEGKQFAELNAHPETGKAFTLFQDIVTTIGKSYELTFAYRARSGQESFDVNAGNLNVNVSNTNTNSWSIYSAMFTASSEQTRLMFTSVDPDTETLGNFLDKVSIIAKVPEPGTLALLGLGLAGLGVSRRRRS</sequence>
<dbReference type="InterPro" id="IPR013424">
    <property type="entry name" value="Ice-binding_C"/>
</dbReference>
<evidence type="ECO:0000259" key="3">
    <source>
        <dbReference type="Pfam" id="PF07589"/>
    </source>
</evidence>
<dbReference type="Pfam" id="PF04862">
    <property type="entry name" value="DUF642"/>
    <property type="match status" value="1"/>
</dbReference>
<gene>
    <name evidence="4" type="ORF">CLH62_01670</name>
</gene>
<dbReference type="Proteomes" id="UP000229044">
    <property type="component" value="Unassembled WGS sequence"/>
</dbReference>
<dbReference type="EMBL" id="NTFI01000001">
    <property type="protein sequence ID" value="PHQ26335.1"/>
    <property type="molecule type" value="Genomic_DNA"/>
</dbReference>
<reference evidence="4 5" key="1">
    <citation type="submission" date="2017-09" db="EMBL/GenBank/DDBJ databases">
        <title>The draft genome sequences of Marinobacter guineae M3B.</title>
        <authorList>
            <person name="Cao J."/>
        </authorList>
    </citation>
    <scope>NUCLEOTIDE SEQUENCE [LARGE SCALE GENOMIC DNA]</scope>
    <source>
        <strain evidence="4 5">M3B</strain>
    </source>
</reference>
<feature type="domain" description="DUF642" evidence="2">
    <location>
        <begin position="25"/>
        <end position="179"/>
    </location>
</feature>
<keyword evidence="1" id="KW-0732">Signal</keyword>
<dbReference type="Gene3D" id="2.60.120.260">
    <property type="entry name" value="Galactose-binding domain-like"/>
    <property type="match status" value="1"/>
</dbReference>
<evidence type="ECO:0000313" key="4">
    <source>
        <dbReference type="EMBL" id="PHQ26335.1"/>
    </source>
</evidence>
<name>A0A2G1VHT3_9GAMM</name>
<dbReference type="Pfam" id="PF07589">
    <property type="entry name" value="PEP-CTERM"/>
    <property type="match status" value="1"/>
</dbReference>
<organism evidence="4 5">
    <name type="scientific">Marinobacter guineae</name>
    <dbReference type="NCBI Taxonomy" id="432303"/>
    <lineage>
        <taxon>Bacteria</taxon>
        <taxon>Pseudomonadati</taxon>
        <taxon>Pseudomonadota</taxon>
        <taxon>Gammaproteobacteria</taxon>
        <taxon>Pseudomonadales</taxon>
        <taxon>Marinobacteraceae</taxon>
        <taxon>Marinobacter</taxon>
    </lineage>
</organism>